<sequence length="1041" mass="117117">MSHSNGSLSHAGPDVPEASKSNIVSTTRTLNFDILARVMTFIDEKKHLLALMQSCCALYRAGIQPLVRLETVIKESNLPSFHAFMIKHSPASFVALHELDIYPVDEFSDAAIHLLVDLLGRSTALRRLSISGDVLDADDKVPQAVASLTTLRCLDSHGQSDTLGLVLSNLHSPIVEVRAFFCDDQEDPVSLLANFHRTLQTAYLTCVKFESIEFCYPKLTYLDLTLCYRPELSVLLRAFPNLEELHMDAGESTGRGPRDRQEILELRTRNLRFQQNRGATWESLHTIHADLDKPDVLAEAFRVGLRDLGRFDLTLQFRAQTGYQESLDALFTALTSVEALMLHLHVTMYDRAWLNQDHSDENIHPAELFFQKVDHKLIADRAFAAVSGLICLTIDTWLGTRSSWMGWEEENERGWKDVSGVTSVPQLQALIGNRGTIVRQSTSLDAIAAVLGFIPRRSVDVGCHNAAAARFPENTRRQPRIKFDRRLPGRLPTYHSTTATSPYSSETSDFMNSLEHPQLEPGHKSRVHPVEHIGCDGVSADMLSDAIPVLQQDTHSFMSTLNLDVFTVLMTFIRERKDLLSLMSTCHALYVAGVQHLIRLSTDCIPGLKLRSFHTFMLSHSPASFAALRRFSLKDDLEPAPEDVGYLTSLLKRSVRLEDLRLPSSVLNADSNLPLVVASLKSLVSLHFVSTSPAVESTLLLLHSPLKALNVSFSDHEQDPIPFLAEFQHTLEKASLTHVNIMHPDFGFTKLTELELIHCILPRLSVLMVAFPNLTALTLLDQGDGTVVVLAHAIRQQVVRPQNIAFQANGHHWKSLRSLTTNTFYLYTLGLQRKLDVLKITDPMLGDPDYQFRRFLPSIVPLQPREISLSLHDHDFAPGVHEDHFRKIFAVGMDRLVRLEVSFGFDMFSGYAENLNMLFGAIEGLNLSIFELSLWVRTTRWPSGRNRKRRHPTEEFLEELSQNVDTLYRRAVRAVRTLDVVVCTVKPSHQPSTRKTWVASEEGDNKVYREFNASKAGEGECTETVITVTRDDYSIAYTVRA</sequence>
<keyword evidence="2" id="KW-1185">Reference proteome</keyword>
<reference evidence="1" key="1">
    <citation type="submission" date="2022-07" db="EMBL/GenBank/DDBJ databases">
        <title>Genome Sequence of Phlebia brevispora.</title>
        <authorList>
            <person name="Buettner E."/>
        </authorList>
    </citation>
    <scope>NUCLEOTIDE SEQUENCE</scope>
    <source>
        <strain evidence="1">MPL23</strain>
    </source>
</reference>
<accession>A0ACC1T3H3</accession>
<evidence type="ECO:0000313" key="1">
    <source>
        <dbReference type="EMBL" id="KAJ3552458.1"/>
    </source>
</evidence>
<organism evidence="1 2">
    <name type="scientific">Phlebia brevispora</name>
    <dbReference type="NCBI Taxonomy" id="194682"/>
    <lineage>
        <taxon>Eukaryota</taxon>
        <taxon>Fungi</taxon>
        <taxon>Dikarya</taxon>
        <taxon>Basidiomycota</taxon>
        <taxon>Agaricomycotina</taxon>
        <taxon>Agaricomycetes</taxon>
        <taxon>Polyporales</taxon>
        <taxon>Meruliaceae</taxon>
        <taxon>Phlebia</taxon>
    </lineage>
</organism>
<name>A0ACC1T3H3_9APHY</name>
<evidence type="ECO:0000313" key="2">
    <source>
        <dbReference type="Proteomes" id="UP001148662"/>
    </source>
</evidence>
<dbReference type="Proteomes" id="UP001148662">
    <property type="component" value="Unassembled WGS sequence"/>
</dbReference>
<dbReference type="EMBL" id="JANHOG010000658">
    <property type="protein sequence ID" value="KAJ3552458.1"/>
    <property type="molecule type" value="Genomic_DNA"/>
</dbReference>
<comment type="caution">
    <text evidence="1">The sequence shown here is derived from an EMBL/GenBank/DDBJ whole genome shotgun (WGS) entry which is preliminary data.</text>
</comment>
<protein>
    <submittedName>
        <fullName evidence="1">Uncharacterized protein</fullName>
    </submittedName>
</protein>
<gene>
    <name evidence="1" type="ORF">NM688_g4140</name>
</gene>
<proteinExistence type="predicted"/>